<sequence length="29" mass="3399">MFIVSIFACSPMFTTKTIPRCIYIFCVHE</sequence>
<dbReference type="AlphaFoldDB" id="A0A0A9AZI3"/>
<reference evidence="1" key="1">
    <citation type="submission" date="2014-09" db="EMBL/GenBank/DDBJ databases">
        <authorList>
            <person name="Magalhaes I.L.F."/>
            <person name="Oliveira U."/>
            <person name="Santos F.R."/>
            <person name="Vidigal T.H.D.A."/>
            <person name="Brescovit A.D."/>
            <person name="Santos A.J."/>
        </authorList>
    </citation>
    <scope>NUCLEOTIDE SEQUENCE</scope>
    <source>
        <tissue evidence="1">Shoot tissue taken approximately 20 cm above the soil surface</tissue>
    </source>
</reference>
<protein>
    <submittedName>
        <fullName evidence="1">Uncharacterized protein</fullName>
    </submittedName>
</protein>
<evidence type="ECO:0000313" key="1">
    <source>
        <dbReference type="EMBL" id="JAD55308.1"/>
    </source>
</evidence>
<accession>A0A0A9AZI3</accession>
<proteinExistence type="predicted"/>
<dbReference type="EMBL" id="GBRH01242587">
    <property type="protein sequence ID" value="JAD55308.1"/>
    <property type="molecule type" value="Transcribed_RNA"/>
</dbReference>
<organism evidence="1">
    <name type="scientific">Arundo donax</name>
    <name type="common">Giant reed</name>
    <name type="synonym">Donax arundinaceus</name>
    <dbReference type="NCBI Taxonomy" id="35708"/>
    <lineage>
        <taxon>Eukaryota</taxon>
        <taxon>Viridiplantae</taxon>
        <taxon>Streptophyta</taxon>
        <taxon>Embryophyta</taxon>
        <taxon>Tracheophyta</taxon>
        <taxon>Spermatophyta</taxon>
        <taxon>Magnoliopsida</taxon>
        <taxon>Liliopsida</taxon>
        <taxon>Poales</taxon>
        <taxon>Poaceae</taxon>
        <taxon>PACMAD clade</taxon>
        <taxon>Arundinoideae</taxon>
        <taxon>Arundineae</taxon>
        <taxon>Arundo</taxon>
    </lineage>
</organism>
<name>A0A0A9AZI3_ARUDO</name>
<reference evidence="1" key="2">
    <citation type="journal article" date="2015" name="Data Brief">
        <title>Shoot transcriptome of the giant reed, Arundo donax.</title>
        <authorList>
            <person name="Barrero R.A."/>
            <person name="Guerrero F.D."/>
            <person name="Moolhuijzen P."/>
            <person name="Goolsby J.A."/>
            <person name="Tidwell J."/>
            <person name="Bellgard S.E."/>
            <person name="Bellgard M.I."/>
        </authorList>
    </citation>
    <scope>NUCLEOTIDE SEQUENCE</scope>
    <source>
        <tissue evidence="1">Shoot tissue taken approximately 20 cm above the soil surface</tissue>
    </source>
</reference>